<evidence type="ECO:0000313" key="1">
    <source>
        <dbReference type="EMBL" id="KAF2445279.1"/>
    </source>
</evidence>
<dbReference type="Proteomes" id="UP000799764">
    <property type="component" value="Unassembled WGS sequence"/>
</dbReference>
<protein>
    <recommendedName>
        <fullName evidence="3">F-box domain-containing protein</fullName>
    </recommendedName>
</protein>
<comment type="caution">
    <text evidence="1">The sequence shown here is derived from an EMBL/GenBank/DDBJ whole genome shotgun (WGS) entry which is preliminary data.</text>
</comment>
<evidence type="ECO:0008006" key="3">
    <source>
        <dbReference type="Google" id="ProtNLM"/>
    </source>
</evidence>
<reference evidence="1" key="1">
    <citation type="journal article" date="2020" name="Stud. Mycol.">
        <title>101 Dothideomycetes genomes: a test case for predicting lifestyles and emergence of pathogens.</title>
        <authorList>
            <person name="Haridas S."/>
            <person name="Albert R."/>
            <person name="Binder M."/>
            <person name="Bloem J."/>
            <person name="Labutti K."/>
            <person name="Salamov A."/>
            <person name="Andreopoulos B."/>
            <person name="Baker S."/>
            <person name="Barry K."/>
            <person name="Bills G."/>
            <person name="Bluhm B."/>
            <person name="Cannon C."/>
            <person name="Castanera R."/>
            <person name="Culley D."/>
            <person name="Daum C."/>
            <person name="Ezra D."/>
            <person name="Gonzalez J."/>
            <person name="Henrissat B."/>
            <person name="Kuo A."/>
            <person name="Liang C."/>
            <person name="Lipzen A."/>
            <person name="Lutzoni F."/>
            <person name="Magnuson J."/>
            <person name="Mondo S."/>
            <person name="Nolan M."/>
            <person name="Ohm R."/>
            <person name="Pangilinan J."/>
            <person name="Park H.-J."/>
            <person name="Ramirez L."/>
            <person name="Alfaro M."/>
            <person name="Sun H."/>
            <person name="Tritt A."/>
            <person name="Yoshinaga Y."/>
            <person name="Zwiers L.-H."/>
            <person name="Turgeon B."/>
            <person name="Goodwin S."/>
            <person name="Spatafora J."/>
            <person name="Crous P."/>
            <person name="Grigoriev I."/>
        </authorList>
    </citation>
    <scope>NUCLEOTIDE SEQUENCE</scope>
    <source>
        <strain evidence="1">CBS 690.94</strain>
    </source>
</reference>
<proteinExistence type="predicted"/>
<name>A0A9P4UB77_9PLEO</name>
<organism evidence="1 2">
    <name type="scientific">Karstenula rhodostoma CBS 690.94</name>
    <dbReference type="NCBI Taxonomy" id="1392251"/>
    <lineage>
        <taxon>Eukaryota</taxon>
        <taxon>Fungi</taxon>
        <taxon>Dikarya</taxon>
        <taxon>Ascomycota</taxon>
        <taxon>Pezizomycotina</taxon>
        <taxon>Dothideomycetes</taxon>
        <taxon>Pleosporomycetidae</taxon>
        <taxon>Pleosporales</taxon>
        <taxon>Massarineae</taxon>
        <taxon>Didymosphaeriaceae</taxon>
        <taxon>Karstenula</taxon>
    </lineage>
</organism>
<evidence type="ECO:0000313" key="2">
    <source>
        <dbReference type="Proteomes" id="UP000799764"/>
    </source>
</evidence>
<sequence>MANLLTLPREVRDAILELVIFTGTPAPKTMSDLEALKHQTEDFGHCSLEDPVDIPQNAATLLLVNNQIHHEVKELIHLRGGLTYELNVKFVYESLLVPTWTYVPLDMDIVPRLRVTVQSLGKYRQERSFHGKPLRDPRTRVYPRIPLYVQSFYHLLRDILYLDPKVRLGIDGAEERALAYRVLEIDFIDPADKELLAPESDNPENYMCLQVQEDNLDQLPPPAIEVGIVRPDWLASSLTEHLRKLLVQGFYIATVGQMAYDVPFYSRIGQIDIKANGKVVGNLDNGQILADAKYLGSYSTRPLENWLDRWILWKETAMQRRRDRGFKVAEFPSDWKEKYRPPYGEGDIDIVKI</sequence>
<dbReference type="EMBL" id="MU001500">
    <property type="protein sequence ID" value="KAF2445279.1"/>
    <property type="molecule type" value="Genomic_DNA"/>
</dbReference>
<keyword evidence="2" id="KW-1185">Reference proteome</keyword>
<gene>
    <name evidence="1" type="ORF">P171DRAFT_473112</name>
</gene>
<accession>A0A9P4UB77</accession>
<dbReference type="AlphaFoldDB" id="A0A9P4UB77"/>
<dbReference type="OrthoDB" id="2823490at2759"/>